<dbReference type="Pfam" id="PF06980">
    <property type="entry name" value="DUF1302"/>
    <property type="match status" value="1"/>
</dbReference>
<proteinExistence type="predicted"/>
<evidence type="ECO:0000313" key="2">
    <source>
        <dbReference type="EMBL" id="MEQ6290575.1"/>
    </source>
</evidence>
<keyword evidence="1" id="KW-0732">Signal</keyword>
<feature type="chain" id="PRO_5045453570" evidence="1">
    <location>
        <begin position="38"/>
        <end position="546"/>
    </location>
</feature>
<organism evidence="2 3">
    <name type="scientific">Vogesella oryzagri</name>
    <dbReference type="NCBI Taxonomy" id="3160864"/>
    <lineage>
        <taxon>Bacteria</taxon>
        <taxon>Pseudomonadati</taxon>
        <taxon>Pseudomonadota</taxon>
        <taxon>Betaproteobacteria</taxon>
        <taxon>Neisseriales</taxon>
        <taxon>Chromobacteriaceae</taxon>
        <taxon>Vogesella</taxon>
    </lineage>
</organism>
<comment type="caution">
    <text evidence="2">The sequence shown here is derived from an EMBL/GenBank/DDBJ whole genome shotgun (WGS) entry which is preliminary data.</text>
</comment>
<dbReference type="Proteomes" id="UP001433638">
    <property type="component" value="Unassembled WGS sequence"/>
</dbReference>
<accession>A0ABV1M5G5</accession>
<feature type="signal peptide" evidence="1">
    <location>
        <begin position="1"/>
        <end position="37"/>
    </location>
</feature>
<gene>
    <name evidence="2" type="ORF">ABNW52_08105</name>
</gene>
<evidence type="ECO:0000313" key="3">
    <source>
        <dbReference type="Proteomes" id="UP001433638"/>
    </source>
</evidence>
<evidence type="ECO:0000256" key="1">
    <source>
        <dbReference type="SAM" id="SignalP"/>
    </source>
</evidence>
<keyword evidence="3" id="KW-1185">Reference proteome</keyword>
<dbReference type="InterPro" id="IPR010727">
    <property type="entry name" value="DUF1302"/>
</dbReference>
<dbReference type="EMBL" id="JBEFLD010000004">
    <property type="protein sequence ID" value="MEQ6290575.1"/>
    <property type="molecule type" value="Genomic_DNA"/>
</dbReference>
<reference evidence="2" key="1">
    <citation type="submission" date="2024-06" db="EMBL/GenBank/DDBJ databases">
        <title>Genome sequence of Vogesella sp. MAHUQ-64.</title>
        <authorList>
            <person name="Huq M.A."/>
        </authorList>
    </citation>
    <scope>NUCLEOTIDE SEQUENCE</scope>
    <source>
        <strain evidence="2">MAHUQ-64</strain>
    </source>
</reference>
<dbReference type="RefSeq" id="WP_349586196.1">
    <property type="nucleotide sequence ID" value="NZ_JBEFLD010000004.1"/>
</dbReference>
<protein>
    <submittedName>
        <fullName evidence="2">DUF1302 domain-containing protein</fullName>
    </submittedName>
</protein>
<name>A0ABV1M5G5_9NEIS</name>
<sequence>MGNSQISKHRLPVGKRSQLRPLVFAIACGLAAASAQAFEIATDNEDLSIRWDNTVKYSAAYRLQDADSRLTAAPFSGFANTDDGDRNFRNAGVISNRLDLLSELDVVYKKNYGFRVSGAAWYDSVYNGSNDNDSAATSNNVSVANSEFTDGTRKLHGQDAELLDAFLFGKADVAGMPLTARLGRHTVLWGESLFFGGNGIANAMAPIDVVKAMSVPNTKFQELMRPVNQLSSQLQITPDVALGMFYKLEWDKTRLPGAGSYFSGIDMLSDGAESIYVPGLGKLDRTSDIEAKDSGQGGVSLRLRSGDVDYGLYAARYHETGPQIYILPVGGQYRWVYPEGVRTFGASASTTFENVNIAAEVSVRHNTPLASDAQIDVTGTADNSDNALYAIGKSAHAQVNWLASLGPSWIAREADFLGEIAWNRMTSITKNASALNPNATRDATNIRVVYEPKYRQVLPGLDLSVPIGIGYGLSGNSAVVASFNGEKVGDLSIGVNGTYLDDWRFGLSYTHYFGPVDNGIDANGHGSYKQNLADRDYIALSVRRTF</sequence>